<sequence length="68" mass="7601">MMGWTWRKSKSFGPLRLTLTKSGISASLGAGPVRFTKAADGSVWRTVRIPGTGIYNRQRINPPNRRNQ</sequence>
<dbReference type="Proteomes" id="UP000001849">
    <property type="component" value="Segment"/>
</dbReference>
<dbReference type="KEGG" id="vg:6920736"/>
<evidence type="ECO:0000313" key="3">
    <source>
        <dbReference type="Proteomes" id="UP000001849"/>
    </source>
</evidence>
<evidence type="ECO:0000313" key="2">
    <source>
        <dbReference type="EMBL" id="ACH62040.1"/>
    </source>
</evidence>
<protein>
    <recommendedName>
        <fullName evidence="1">DUF4236 domain-containing protein</fullName>
    </recommendedName>
</protein>
<dbReference type="InterPro" id="IPR025330">
    <property type="entry name" value="DUF4236"/>
</dbReference>
<dbReference type="GeneID" id="6920736"/>
<dbReference type="RefSeq" id="YP_002224950.1">
    <property type="nucleotide sequence ID" value="NC_011273.1"/>
</dbReference>
<keyword evidence="3" id="KW-1185">Reference proteome</keyword>
<feature type="domain" description="DUF4236" evidence="1">
    <location>
        <begin position="4"/>
        <end position="57"/>
    </location>
</feature>
<name>B5LJ43_9CAUD</name>
<reference evidence="2 3" key="1">
    <citation type="submission" date="2008-06" db="EMBL/GenBank/DDBJ databases">
        <authorList>
            <person name="Smith A.L."/>
            <person name="Paladin E.C."/>
            <person name="Jacobs-Sera D."/>
            <person name="Hendirx R.W."/>
            <person name="Hatfull G.F."/>
        </authorList>
    </citation>
    <scope>NUCLEOTIDE SEQUENCE [LARGE SCALE GENOMIC DNA]</scope>
</reference>
<evidence type="ECO:0000259" key="1">
    <source>
        <dbReference type="Pfam" id="PF14020"/>
    </source>
</evidence>
<gene>
    <name evidence="2" type="primary">32</name>
    <name evidence="2" type="ORF">MYRNA_32</name>
</gene>
<accession>B5LJ43</accession>
<organism evidence="2 3">
    <name type="scientific">Mycobacterium phage Myrna</name>
    <dbReference type="NCBI Taxonomy" id="546805"/>
    <lineage>
        <taxon>Viruses</taxon>
        <taxon>Duplodnaviria</taxon>
        <taxon>Heunggongvirae</taxon>
        <taxon>Uroviricota</taxon>
        <taxon>Caudoviricetes</taxon>
        <taxon>Ceeclamvirinae</taxon>
        <taxon>Myrnavirus</taxon>
        <taxon>Myrnavirus myrna</taxon>
    </lineage>
</organism>
<dbReference type="Pfam" id="PF14020">
    <property type="entry name" value="DUF4236"/>
    <property type="match status" value="1"/>
</dbReference>
<dbReference type="EMBL" id="EU826466">
    <property type="protein sequence ID" value="ACH62040.1"/>
    <property type="molecule type" value="Genomic_DNA"/>
</dbReference>
<proteinExistence type="predicted"/>